<feature type="transmembrane region" description="Helical" evidence="8">
    <location>
        <begin position="295"/>
        <end position="321"/>
    </location>
</feature>
<keyword evidence="4 10" id="KW-0808">Transferase</keyword>
<comment type="subcellular location">
    <subcellularLocation>
        <location evidence="1">Cell membrane</location>
        <topology evidence="1">Multi-pass membrane protein</topology>
    </subcellularLocation>
</comment>
<evidence type="ECO:0000256" key="3">
    <source>
        <dbReference type="ARBA" id="ARBA00022676"/>
    </source>
</evidence>
<feature type="transmembrane region" description="Helical" evidence="8">
    <location>
        <begin position="124"/>
        <end position="140"/>
    </location>
</feature>
<dbReference type="AlphaFoldDB" id="A0A7X1B102"/>
<dbReference type="GO" id="GO:0009103">
    <property type="term" value="P:lipopolysaccharide biosynthetic process"/>
    <property type="evidence" value="ECO:0007669"/>
    <property type="project" value="UniProtKB-ARBA"/>
</dbReference>
<keyword evidence="2" id="KW-1003">Cell membrane</keyword>
<keyword evidence="6 8" id="KW-1133">Transmembrane helix</keyword>
<evidence type="ECO:0000256" key="5">
    <source>
        <dbReference type="ARBA" id="ARBA00022692"/>
    </source>
</evidence>
<evidence type="ECO:0000256" key="2">
    <source>
        <dbReference type="ARBA" id="ARBA00022475"/>
    </source>
</evidence>
<dbReference type="InterPro" id="IPR038731">
    <property type="entry name" value="RgtA/B/C-like"/>
</dbReference>
<evidence type="ECO:0000256" key="8">
    <source>
        <dbReference type="SAM" id="Phobius"/>
    </source>
</evidence>
<feature type="transmembrane region" description="Helical" evidence="8">
    <location>
        <begin position="91"/>
        <end position="112"/>
    </location>
</feature>
<evidence type="ECO:0000313" key="10">
    <source>
        <dbReference type="EMBL" id="MBC2603572.1"/>
    </source>
</evidence>
<feature type="transmembrane region" description="Helical" evidence="8">
    <location>
        <begin position="12"/>
        <end position="32"/>
    </location>
</feature>
<dbReference type="InterPro" id="IPR050297">
    <property type="entry name" value="LipidA_mod_glycosyltrf_83"/>
</dbReference>
<dbReference type="Pfam" id="PF13231">
    <property type="entry name" value="PMT_2"/>
    <property type="match status" value="1"/>
</dbReference>
<evidence type="ECO:0000313" key="11">
    <source>
        <dbReference type="Proteomes" id="UP000525652"/>
    </source>
</evidence>
<protein>
    <submittedName>
        <fullName evidence="10">Glycosyltransferase family 39 protein</fullName>
    </submittedName>
</protein>
<feature type="transmembrane region" description="Helical" evidence="8">
    <location>
        <begin position="333"/>
        <end position="355"/>
    </location>
</feature>
<evidence type="ECO:0000256" key="6">
    <source>
        <dbReference type="ARBA" id="ARBA00022989"/>
    </source>
</evidence>
<dbReference type="RefSeq" id="WP_185694196.1">
    <property type="nucleotide sequence ID" value="NZ_JACHVA010000127.1"/>
</dbReference>
<keyword evidence="3" id="KW-0328">Glycosyltransferase</keyword>
<feature type="transmembrane region" description="Helical" evidence="8">
    <location>
        <begin position="392"/>
        <end position="412"/>
    </location>
</feature>
<comment type="caution">
    <text evidence="10">The sequence shown here is derived from an EMBL/GenBank/DDBJ whole genome shotgun (WGS) entry which is preliminary data.</text>
</comment>
<dbReference type="PANTHER" id="PTHR33908">
    <property type="entry name" value="MANNOSYLTRANSFERASE YKCB-RELATED"/>
    <property type="match status" value="1"/>
</dbReference>
<dbReference type="GO" id="GO:0005886">
    <property type="term" value="C:plasma membrane"/>
    <property type="evidence" value="ECO:0007669"/>
    <property type="project" value="UniProtKB-SubCell"/>
</dbReference>
<evidence type="ECO:0000259" key="9">
    <source>
        <dbReference type="Pfam" id="PF13231"/>
    </source>
</evidence>
<keyword evidence="7 8" id="KW-0472">Membrane</keyword>
<keyword evidence="5 8" id="KW-0812">Transmembrane</keyword>
<feature type="transmembrane region" description="Helical" evidence="8">
    <location>
        <begin position="361"/>
        <end position="380"/>
    </location>
</feature>
<dbReference type="GO" id="GO:0016763">
    <property type="term" value="F:pentosyltransferase activity"/>
    <property type="evidence" value="ECO:0007669"/>
    <property type="project" value="TreeGrafter"/>
</dbReference>
<evidence type="ECO:0000256" key="7">
    <source>
        <dbReference type="ARBA" id="ARBA00023136"/>
    </source>
</evidence>
<organism evidence="10 11">
    <name type="scientific">Puniceicoccus vermicola</name>
    <dbReference type="NCBI Taxonomy" id="388746"/>
    <lineage>
        <taxon>Bacteria</taxon>
        <taxon>Pseudomonadati</taxon>
        <taxon>Verrucomicrobiota</taxon>
        <taxon>Opitutia</taxon>
        <taxon>Puniceicoccales</taxon>
        <taxon>Puniceicoccaceae</taxon>
        <taxon>Puniceicoccus</taxon>
    </lineage>
</organism>
<proteinExistence type="predicted"/>
<feature type="domain" description="Glycosyltransferase RgtA/B/C/D-like" evidence="9">
    <location>
        <begin position="97"/>
        <end position="209"/>
    </location>
</feature>
<keyword evidence="11" id="KW-1185">Reference proteome</keyword>
<feature type="transmembrane region" description="Helical" evidence="8">
    <location>
        <begin position="178"/>
        <end position="209"/>
    </location>
</feature>
<gene>
    <name evidence="10" type="ORF">H5P30_17460</name>
</gene>
<name>A0A7X1B102_9BACT</name>
<dbReference type="Proteomes" id="UP000525652">
    <property type="component" value="Unassembled WGS sequence"/>
</dbReference>
<accession>A0A7X1B102</accession>
<dbReference type="EMBL" id="JACHVA010000127">
    <property type="protein sequence ID" value="MBC2603572.1"/>
    <property type="molecule type" value="Genomic_DNA"/>
</dbReference>
<evidence type="ECO:0000256" key="1">
    <source>
        <dbReference type="ARBA" id="ARBA00004651"/>
    </source>
</evidence>
<feature type="transmembrane region" description="Helical" evidence="8">
    <location>
        <begin position="230"/>
        <end position="252"/>
    </location>
</feature>
<dbReference type="PANTHER" id="PTHR33908:SF11">
    <property type="entry name" value="MEMBRANE PROTEIN"/>
    <property type="match status" value="1"/>
</dbReference>
<sequence>MKPPAKISSANLYDRLSLILLTGFVCIVLITLPDFGMSWDEPARWQGGQQKLLYYHALFSGEDPSVFVQTPDRYPGLFDLSVALLNEATGLGLFLSGHILSSVFGILGIIAVWRIAHLMGGPRAGFWALLLIVLFPRYYGHLFFNPKDIPFAAAWAWATYGLIRIFPSLPLPSYKKSIGLGVLIGLCISIRFAGVFLIGVSAIVALIALGLQIRDGTIPKGKRGISLIRLVSRGLTLCLASLLTMLPFWPYAQQFPVEALLGAAEATAHYDWNGLVLYCGEYVPAKNLPWHYLPVWLAITTPLTHWALLILGLILALFALAKRRIMNIRSGRTLLLILIILAPPTAATLKGSTIYDGLRHFLFLLPLIAVLCGLTFDQLLRRLSRFGKRVNFALSVILIATTIPIIVSLIRLHPYQYTYFNSFIGGLKGAEGKFETDYWALSHRENILKIRESIPPSETNGLRVYSRYLPSNLLLFGDPNWQIVSNPNKADLIFITYRIPSSQRYSGEEVLSIGRDGVPFSSAIMPIRPGKEEIGND</sequence>
<reference evidence="10 11" key="1">
    <citation type="submission" date="2020-07" db="EMBL/GenBank/DDBJ databases">
        <authorList>
            <person name="Feng X."/>
        </authorList>
    </citation>
    <scope>NUCLEOTIDE SEQUENCE [LARGE SCALE GENOMIC DNA]</scope>
    <source>
        <strain evidence="10 11">JCM14086</strain>
    </source>
</reference>
<evidence type="ECO:0000256" key="4">
    <source>
        <dbReference type="ARBA" id="ARBA00022679"/>
    </source>
</evidence>